<dbReference type="AlphaFoldDB" id="X0UFU9"/>
<feature type="transmembrane region" description="Helical" evidence="1">
    <location>
        <begin position="32"/>
        <end position="54"/>
    </location>
</feature>
<reference evidence="2" key="1">
    <citation type="journal article" date="2014" name="Front. Microbiol.">
        <title>High frequency of phylogenetically diverse reductive dehalogenase-homologous genes in deep subseafloor sedimentary metagenomes.</title>
        <authorList>
            <person name="Kawai M."/>
            <person name="Futagami T."/>
            <person name="Toyoda A."/>
            <person name="Takaki Y."/>
            <person name="Nishi S."/>
            <person name="Hori S."/>
            <person name="Arai W."/>
            <person name="Tsubouchi T."/>
            <person name="Morono Y."/>
            <person name="Uchiyama I."/>
            <person name="Ito T."/>
            <person name="Fujiyama A."/>
            <person name="Inagaki F."/>
            <person name="Takami H."/>
        </authorList>
    </citation>
    <scope>NUCLEOTIDE SEQUENCE</scope>
    <source>
        <strain evidence="2">Expedition CK06-06</strain>
    </source>
</reference>
<gene>
    <name evidence="2" type="ORF">S01H1_38377</name>
</gene>
<accession>X0UFU9</accession>
<protein>
    <submittedName>
        <fullName evidence="2">Uncharacterized protein</fullName>
    </submittedName>
</protein>
<keyword evidence="1" id="KW-0812">Transmembrane</keyword>
<comment type="caution">
    <text evidence="2">The sequence shown here is derived from an EMBL/GenBank/DDBJ whole genome shotgun (WGS) entry which is preliminary data.</text>
</comment>
<keyword evidence="1" id="KW-0472">Membrane</keyword>
<evidence type="ECO:0000313" key="2">
    <source>
        <dbReference type="EMBL" id="GAG04609.1"/>
    </source>
</evidence>
<sequence length="77" mass="8966">MKKKFIKQKKKTILSKIKDFFSDEYGGNLIEYALLIGLALFIFFIIVGVMTSLLDWPLDLANNFWEDFGAILKNQFL</sequence>
<name>X0UFU9_9ZZZZ</name>
<organism evidence="2">
    <name type="scientific">marine sediment metagenome</name>
    <dbReference type="NCBI Taxonomy" id="412755"/>
    <lineage>
        <taxon>unclassified sequences</taxon>
        <taxon>metagenomes</taxon>
        <taxon>ecological metagenomes</taxon>
    </lineage>
</organism>
<evidence type="ECO:0000256" key="1">
    <source>
        <dbReference type="SAM" id="Phobius"/>
    </source>
</evidence>
<proteinExistence type="predicted"/>
<keyword evidence="1" id="KW-1133">Transmembrane helix</keyword>
<dbReference type="EMBL" id="BARS01024159">
    <property type="protein sequence ID" value="GAG04609.1"/>
    <property type="molecule type" value="Genomic_DNA"/>
</dbReference>